<comment type="caution">
    <text evidence="2">The sequence shown here is derived from an EMBL/GenBank/DDBJ whole genome shotgun (WGS) entry which is preliminary data.</text>
</comment>
<feature type="region of interest" description="Disordered" evidence="1">
    <location>
        <begin position="176"/>
        <end position="205"/>
    </location>
</feature>
<sequence>MPRSSTLQASTPTSPQSAASALAAYRQKLMDRLPVFVSAGYRDAIRDVIQAQVDAPSLDCRLRWVVEVAYHNNAEPTSHEVVTLCLFFDSGALEDRTLRVQRTFYAKNPALAHHMHEWSLQGLVDKHNAKVRAGDIQAHCVVFRGGSDNEHAATLAAVGHGVLNPTETAARCEKRPASAVENLSPPPPAARRPNHPINPALARFGSRNTPRLNSLVESLSLKKFARPSAAASIPGNPGSSYVGPLPPASASPFSLRIPDTRNAPAPANIPGNIFENHWTVAESHGLAARVPLSGTPSSGDRREGRAGAVAAGSSSRSRRRQRKLRYRRQVE</sequence>
<feature type="compositionally biased region" description="Low complexity" evidence="1">
    <location>
        <begin position="306"/>
        <end position="315"/>
    </location>
</feature>
<gene>
    <name evidence="2" type="ORF">CSHISOI_04263</name>
</gene>
<feature type="region of interest" description="Disordered" evidence="1">
    <location>
        <begin position="289"/>
        <end position="331"/>
    </location>
</feature>
<organism evidence="2 3">
    <name type="scientific">Colletotrichum shisoi</name>
    <dbReference type="NCBI Taxonomy" id="2078593"/>
    <lineage>
        <taxon>Eukaryota</taxon>
        <taxon>Fungi</taxon>
        <taxon>Dikarya</taxon>
        <taxon>Ascomycota</taxon>
        <taxon>Pezizomycotina</taxon>
        <taxon>Sordariomycetes</taxon>
        <taxon>Hypocreomycetidae</taxon>
        <taxon>Glomerellales</taxon>
        <taxon>Glomerellaceae</taxon>
        <taxon>Colletotrichum</taxon>
        <taxon>Colletotrichum destructivum species complex</taxon>
    </lineage>
</organism>
<evidence type="ECO:0000256" key="1">
    <source>
        <dbReference type="SAM" id="MobiDB-lite"/>
    </source>
</evidence>
<keyword evidence="3" id="KW-1185">Reference proteome</keyword>
<evidence type="ECO:0000313" key="2">
    <source>
        <dbReference type="EMBL" id="TQN71225.1"/>
    </source>
</evidence>
<dbReference type="AlphaFoldDB" id="A0A5Q4BVV8"/>
<protein>
    <submittedName>
        <fullName evidence="2">Uncharacterized protein</fullName>
    </submittedName>
</protein>
<dbReference type="OrthoDB" id="4817109at2759"/>
<reference evidence="2 3" key="1">
    <citation type="journal article" date="2019" name="Sci. Rep.">
        <title>Colletotrichum shisoi sp. nov., an anthracnose pathogen of Perilla frutescens in Japan: molecular phylogenetic, morphological and genomic evidence.</title>
        <authorList>
            <person name="Gan P."/>
            <person name="Tsushima A."/>
            <person name="Hiroyama R."/>
            <person name="Narusaka M."/>
            <person name="Takano Y."/>
            <person name="Narusaka Y."/>
            <person name="Kawaradani M."/>
            <person name="Damm U."/>
            <person name="Shirasu K."/>
        </authorList>
    </citation>
    <scope>NUCLEOTIDE SEQUENCE [LARGE SCALE GENOMIC DNA]</scope>
    <source>
        <strain evidence="2 3">PG-2018a</strain>
    </source>
</reference>
<evidence type="ECO:0000313" key="3">
    <source>
        <dbReference type="Proteomes" id="UP000326340"/>
    </source>
</evidence>
<dbReference type="Proteomes" id="UP000326340">
    <property type="component" value="Unassembled WGS sequence"/>
</dbReference>
<dbReference type="EMBL" id="PUHP01000293">
    <property type="protein sequence ID" value="TQN71225.1"/>
    <property type="molecule type" value="Genomic_DNA"/>
</dbReference>
<name>A0A5Q4BVV8_9PEZI</name>
<feature type="compositionally biased region" description="Basic residues" evidence="1">
    <location>
        <begin position="316"/>
        <end position="331"/>
    </location>
</feature>
<accession>A0A5Q4BVV8</accession>
<proteinExistence type="predicted"/>